<keyword evidence="3" id="KW-1185">Reference proteome</keyword>
<gene>
    <name evidence="2" type="ORF">DN820_00645</name>
</gene>
<dbReference type="AlphaFoldDB" id="A0A5R9R610"/>
<dbReference type="EMBL" id="QLAG01000001">
    <property type="protein sequence ID" value="TLX65415.1"/>
    <property type="molecule type" value="Genomic_DNA"/>
</dbReference>
<evidence type="ECO:0000313" key="3">
    <source>
        <dbReference type="Proteomes" id="UP000306753"/>
    </source>
</evidence>
<dbReference type="Pfam" id="PF04187">
    <property type="entry name" value="Cofac_haem_bdg"/>
    <property type="match status" value="1"/>
</dbReference>
<dbReference type="Proteomes" id="UP000306753">
    <property type="component" value="Unassembled WGS sequence"/>
</dbReference>
<accession>A0A5R9R610</accession>
<feature type="domain" description="Haem-binding uptake Tiki superfamily ChaN" evidence="1">
    <location>
        <begin position="52"/>
        <end position="245"/>
    </location>
</feature>
<dbReference type="SUPFAM" id="SSF159501">
    <property type="entry name" value="EreA/ChaN-like"/>
    <property type="match status" value="1"/>
</dbReference>
<dbReference type="Gene3D" id="1.10.8.760">
    <property type="entry name" value="Haem-binding uptake, Tiki superfamily, ChaN, domain 2"/>
    <property type="match status" value="1"/>
</dbReference>
<comment type="caution">
    <text evidence="2">The sequence shown here is derived from an EMBL/GenBank/DDBJ whole genome shotgun (WGS) entry which is preliminary data.</text>
</comment>
<dbReference type="InterPro" id="IPR007314">
    <property type="entry name" value="Cofac_haem-bd_dom"/>
</dbReference>
<reference evidence="2 3" key="1">
    <citation type="journal article" date="2017" name="Eur. J. Clin. Microbiol. Infect. Dis.">
        <title>Uncommonly isolated clinical Pseudomonas: identification and phylogenetic assignation.</title>
        <authorList>
            <person name="Mulet M."/>
            <person name="Gomila M."/>
            <person name="Ramirez A."/>
            <person name="Cardew S."/>
            <person name="Moore E.R."/>
            <person name="Lalucat J."/>
            <person name="Garcia-Valdes E."/>
        </authorList>
    </citation>
    <scope>NUCLEOTIDE SEQUENCE [LARGE SCALE GENOMIC DNA]</scope>
    <source>
        <strain evidence="2 3">SD129</strain>
    </source>
</reference>
<evidence type="ECO:0000259" key="1">
    <source>
        <dbReference type="Pfam" id="PF04187"/>
    </source>
</evidence>
<name>A0A5R9R610_9GAMM</name>
<dbReference type="RefSeq" id="WP_138410608.1">
    <property type="nucleotide sequence ID" value="NZ_QLAG01000001.1"/>
</dbReference>
<proteinExistence type="predicted"/>
<dbReference type="InterPro" id="IPR016773">
    <property type="entry name" value="Fe3_uptake_reg_CjrA_prd"/>
</dbReference>
<dbReference type="PROSITE" id="PS51257">
    <property type="entry name" value="PROKAR_LIPOPROTEIN"/>
    <property type="match status" value="1"/>
</dbReference>
<dbReference type="PIRSF" id="PIRSF020419">
    <property type="entry name" value="Fe_uptake_reg_CjrA_prd"/>
    <property type="match status" value="1"/>
</dbReference>
<protein>
    <submittedName>
        <fullName evidence="2">Iron(III) ABC transporter</fullName>
    </submittedName>
</protein>
<dbReference type="CDD" id="cd14727">
    <property type="entry name" value="ChanN-like"/>
    <property type="match status" value="1"/>
</dbReference>
<evidence type="ECO:0000313" key="2">
    <source>
        <dbReference type="EMBL" id="TLX65415.1"/>
    </source>
</evidence>
<organism evidence="2 3">
    <name type="scientific">Stutzerimonas nosocomialis</name>
    <dbReference type="NCBI Taxonomy" id="1056496"/>
    <lineage>
        <taxon>Bacteria</taxon>
        <taxon>Pseudomonadati</taxon>
        <taxon>Pseudomonadota</taxon>
        <taxon>Gammaproteobacteria</taxon>
        <taxon>Pseudomonadales</taxon>
        <taxon>Pseudomonadaceae</taxon>
        <taxon>Stutzerimonas</taxon>
    </lineage>
</organism>
<sequence length="292" mass="32559">MRLLWCWIIIMLGGCKTLAPLPDWQGSEGRDHPEVGTILDLRSGERLQPEELVARLSRADRLLIGERHDNPDHHALQVWLLQALGKVRMPGSLLLEMFNPDQQARVSQVQAEFRRGEPVDLPSALGWQDGWDWTLYGPLVLHALEQPYPLLAANLDREEIVALYRSGAALEGQASTAEAPRRMLLAQIAESHCGMLPESQLPAMLAVQQHRDRRMAERLLEAPSPAVLIAGAFHVRRDLGVPLHLDDLQARGETRVLILAEPGEPIGARQADFVWFTPAPPAQDHCASFRKG</sequence>
<dbReference type="Gene3D" id="3.40.50.11550">
    <property type="match status" value="1"/>
</dbReference>